<gene>
    <name evidence="3" type="primary">M84</name>
</gene>
<dbReference type="EMBL" id="OP429138">
    <property type="protein sequence ID" value="WEG71170.1"/>
    <property type="molecule type" value="Genomic_DNA"/>
</dbReference>
<feature type="compositionally biased region" description="Basic and acidic residues" evidence="1">
    <location>
        <begin position="406"/>
        <end position="443"/>
    </location>
</feature>
<dbReference type="InterPro" id="IPR008649">
    <property type="entry name" value="Herpes_UL82/UL83"/>
</dbReference>
<dbReference type="EMBL" id="OP429122">
    <property type="protein sequence ID" value="WEG68942.1"/>
    <property type="molecule type" value="Genomic_DNA"/>
</dbReference>
<reference evidence="3" key="1">
    <citation type="submission" date="2022-09" db="EMBL/GenBank/DDBJ databases">
        <authorList>
            <person name="Vucak M."/>
            <person name="Davison A.J."/>
        </authorList>
    </citation>
    <scope>NUCLEOTIDE SEQUENCE</scope>
    <source>
        <strain evidence="2">Mnat29</strain>
        <strain evidence="3">Mnat36</strain>
    </source>
</reference>
<evidence type="ECO:0000313" key="3">
    <source>
        <dbReference type="EMBL" id="WEG68942.1"/>
    </source>
</evidence>
<feature type="compositionally biased region" description="Polar residues" evidence="1">
    <location>
        <begin position="444"/>
        <end position="453"/>
    </location>
</feature>
<sequence>MSITVRVPDAAKIIRTNALSYAVELRVKVDTVFTPFQRKILKTGVRVIPNIPCILCVGKSSRRPNQQHVVIFKMFGPEDMPVDLSIEVMNPTSRNLGHNTYSRLSVFMFAIPLVSVRLDLLSLERRYEDYRSKPRCHVSTLATTPTDKTLDLEVIASELTWKPFSRDKRMISIISVDASNHDVHRFTTANIVSCSAVDIYVDQVASIQTTGSVYVTFVTQHSSTVLPETIAFKMVLQEQENHPNRIMFHRYPDPSLCKPTAYGLRILSPKTFIVTPDEPIRLDIPVSYDSEGKYVGMFVPKITNPVSFQIVMWKERQILSILITSAKPSNFSKGAILGEIHFIRSESIKTRKVNPTMTNITRYTVNIIDPSPDLNGHPPESDGKVSQKKRSLTAIIREFRRNTSDTRKKIKIDESASDLTVDKNHNNHKEQDGQPEDHNRPETSTKSNIEANTTASIETDSLVDIIPSGTLFKLKHLVPILLHQPGVTATKPLGLPKKIAKISSVEISGCWQPEATSILPRRPKARKALPLLDINTYSRMQLRQTTTVQSSPQRYGDNFFIPTLGANVHGIF</sequence>
<evidence type="ECO:0000256" key="1">
    <source>
        <dbReference type="SAM" id="MobiDB-lite"/>
    </source>
</evidence>
<accession>A0A9Y1IL46</accession>
<evidence type="ECO:0000313" key="2">
    <source>
        <dbReference type="EMBL" id="WEG68806.1"/>
    </source>
</evidence>
<dbReference type="Pfam" id="PF05784">
    <property type="entry name" value="Herpes_UL82_83"/>
    <property type="match status" value="1"/>
</dbReference>
<feature type="region of interest" description="Disordered" evidence="1">
    <location>
        <begin position="368"/>
        <end position="390"/>
    </location>
</feature>
<feature type="region of interest" description="Disordered" evidence="1">
    <location>
        <begin position="406"/>
        <end position="453"/>
    </location>
</feature>
<dbReference type="EMBL" id="OP429121">
    <property type="protein sequence ID" value="WEG68806.1"/>
    <property type="molecule type" value="Genomic_DNA"/>
</dbReference>
<name>A0A9Y1IL46_9BETA</name>
<reference evidence="3" key="2">
    <citation type="submission" date="2023-06" db="EMBL/GenBank/DDBJ databases">
        <title>Isolation and genome sequencing of cytomegaloviruses from Natal multimammate mice (Mastomys natalensis).</title>
        <authorList>
            <person name="Jarvis M.A."/>
            <person name="Davison A.J."/>
        </authorList>
    </citation>
    <scope>NUCLEOTIDE SEQUENCE</scope>
    <source>
        <strain evidence="2">Mnat29</strain>
        <strain evidence="3">Mnat36</strain>
    </source>
</reference>
<proteinExistence type="predicted"/>
<organism evidence="3">
    <name type="scientific">Mastomys natalensis cytomegalovirus 1</name>
    <dbReference type="NCBI Taxonomy" id="2973541"/>
    <lineage>
        <taxon>Viruses</taxon>
        <taxon>Duplodnaviria</taxon>
        <taxon>Heunggongvirae</taxon>
        <taxon>Peploviricota</taxon>
        <taxon>Herviviricetes</taxon>
        <taxon>Herpesvirales</taxon>
        <taxon>Orthoherpesviridae</taxon>
        <taxon>Betaherpesvirinae</taxon>
        <taxon>Muromegalovirus</taxon>
    </lineage>
</organism>
<protein>
    <submittedName>
        <fullName evidence="3">Protein UL84</fullName>
    </submittedName>
</protein>